<dbReference type="EMBL" id="JAGGJR010000002">
    <property type="protein sequence ID" value="MBP1871863.1"/>
    <property type="molecule type" value="Genomic_DNA"/>
</dbReference>
<dbReference type="Proteomes" id="UP000823773">
    <property type="component" value="Unassembled WGS sequence"/>
</dbReference>
<accession>A0ACC5SST8</accession>
<gene>
    <name evidence="1" type="ORF">J2Z19_001575</name>
</gene>
<evidence type="ECO:0000313" key="2">
    <source>
        <dbReference type="Proteomes" id="UP000823773"/>
    </source>
</evidence>
<name>A0ACC5SST8_ENSAD</name>
<sequence length="414" mass="44153">MSRSPLALGSRAVAIACLACLASPATAAEGTAQALCDAIAAVQHETVGQPPAVGFIPSYRPGPNETALPQPLATAAFTYDNALAAMALLACGRIAAARSIGDALLAASKTDRQFRDGRLRNAYRIGEITVPVALPGWWDADGGHWAEDEYQVSTALGNVAWAALALLQLHARTREPAYLEGAIDLGTWLMSGLREDSAGLTGGYFGFDPVSKPIAWKSTEHNIDALAVARWLKSETGDPQWDPLARSALHFVTSMFDGEQGFLIGTDTSGKPVRNGITVLDVQIWPLMVVPAGERPAGWNEAPLRIDAKLAVPGGYDFNDDRDGLWIEGTAQAALMFRLEGDEERAEGLMESVMNNRDAASGWLFATRDEELSTGLTIDAAGVGGAFRYYRRPHLGATAWAVLAATAYNPFRAN</sequence>
<proteinExistence type="predicted"/>
<organism evidence="1 2">
    <name type="scientific">Ensifer adhaerens</name>
    <name type="common">Sinorhizobium morelense</name>
    <dbReference type="NCBI Taxonomy" id="106592"/>
    <lineage>
        <taxon>Bacteria</taxon>
        <taxon>Pseudomonadati</taxon>
        <taxon>Pseudomonadota</taxon>
        <taxon>Alphaproteobacteria</taxon>
        <taxon>Hyphomicrobiales</taxon>
        <taxon>Rhizobiaceae</taxon>
        <taxon>Sinorhizobium/Ensifer group</taxon>
        <taxon>Ensifer</taxon>
    </lineage>
</organism>
<comment type="caution">
    <text evidence="1">The sequence shown here is derived from an EMBL/GenBank/DDBJ whole genome shotgun (WGS) entry which is preliminary data.</text>
</comment>
<evidence type="ECO:0000313" key="1">
    <source>
        <dbReference type="EMBL" id="MBP1871863.1"/>
    </source>
</evidence>
<reference evidence="1" key="1">
    <citation type="submission" date="2021-03" db="EMBL/GenBank/DDBJ databases">
        <title>Genomic Encyclopedia of Type Strains, Phase IV (KMG-IV): sequencing the most valuable type-strain genomes for metagenomic binning, comparative biology and taxonomic classification.</title>
        <authorList>
            <person name="Goeker M."/>
        </authorList>
    </citation>
    <scope>NUCLEOTIDE SEQUENCE</scope>
    <source>
        <strain evidence="1">DSM 18131</strain>
    </source>
</reference>
<keyword evidence="2" id="KW-1185">Reference proteome</keyword>
<protein>
    <submittedName>
        <fullName evidence="1">Uncharacterized protein</fullName>
    </submittedName>
</protein>